<dbReference type="NCBIfam" id="TIGR01496">
    <property type="entry name" value="DHPS"/>
    <property type="match status" value="1"/>
</dbReference>
<dbReference type="PANTHER" id="PTHR20941">
    <property type="entry name" value="FOLATE SYNTHESIS PROTEINS"/>
    <property type="match status" value="1"/>
</dbReference>
<keyword evidence="5 10" id="KW-0808">Transferase</keyword>
<evidence type="ECO:0000256" key="4">
    <source>
        <dbReference type="ARBA" id="ARBA00012458"/>
    </source>
</evidence>
<evidence type="ECO:0000256" key="2">
    <source>
        <dbReference type="ARBA" id="ARBA00001946"/>
    </source>
</evidence>
<comment type="pathway">
    <text evidence="3">Cofactor biosynthesis; tetrahydrofolate biosynthesis; 7,8-dihydrofolate from 2-amino-4-hydroxy-6-hydroxymethyl-7,8-dihydropteridine diphosphate and 4-aminobenzoate: step 1/2.</text>
</comment>
<evidence type="ECO:0000256" key="6">
    <source>
        <dbReference type="ARBA" id="ARBA00022723"/>
    </source>
</evidence>
<evidence type="ECO:0000313" key="11">
    <source>
        <dbReference type="Proteomes" id="UP001574673"/>
    </source>
</evidence>
<accession>A0ABV4UER0</accession>
<dbReference type="Pfam" id="PF00809">
    <property type="entry name" value="Pterin_bind"/>
    <property type="match status" value="1"/>
</dbReference>
<dbReference type="InterPro" id="IPR045031">
    <property type="entry name" value="DHP_synth-like"/>
</dbReference>
<dbReference type="Gene3D" id="3.20.20.20">
    <property type="entry name" value="Dihydropteroate synthase-like"/>
    <property type="match status" value="1"/>
</dbReference>
<dbReference type="InterPro" id="IPR011005">
    <property type="entry name" value="Dihydropteroate_synth-like_sf"/>
</dbReference>
<keyword evidence="7" id="KW-0460">Magnesium</keyword>
<dbReference type="PROSITE" id="PS50972">
    <property type="entry name" value="PTERIN_BINDING"/>
    <property type="match status" value="1"/>
</dbReference>
<protein>
    <recommendedName>
        <fullName evidence="4">dihydropteroate synthase</fullName>
        <ecNumber evidence="4">2.5.1.15</ecNumber>
    </recommendedName>
</protein>
<dbReference type="Proteomes" id="UP001574673">
    <property type="component" value="Unassembled WGS sequence"/>
</dbReference>
<dbReference type="PROSITE" id="PS00793">
    <property type="entry name" value="DHPS_2"/>
    <property type="match status" value="1"/>
</dbReference>
<gene>
    <name evidence="10" type="primary">folP</name>
    <name evidence="10" type="ORF">ABCS64_07355</name>
</gene>
<dbReference type="InterPro" id="IPR000489">
    <property type="entry name" value="Pterin-binding_dom"/>
</dbReference>
<dbReference type="PANTHER" id="PTHR20941:SF1">
    <property type="entry name" value="FOLIC ACID SYNTHESIS PROTEIN FOL1"/>
    <property type="match status" value="1"/>
</dbReference>
<evidence type="ECO:0000256" key="8">
    <source>
        <dbReference type="ARBA" id="ARBA00022909"/>
    </source>
</evidence>
<evidence type="ECO:0000313" key="10">
    <source>
        <dbReference type="EMBL" id="MFA9950134.1"/>
    </source>
</evidence>
<sequence>MLRCGRFSFSLDRPLIMGIVNLTPDSFSGDGVANDTARAIEHARRQITAGADMLDIGAESSRPGCQPVSLADELARLLPVLDALTDCGVPISVDTYKPDVMRAALASGASMINDIYALRMPGALEAVAASDCAVCLMHMQGEPLTMQQAPVYGDVVGEVRAFLEERVIAARAAGIADDRLVLDPGFGFGKTLAHNLELLRRQPELSVDGLPLLAGLSRKSMLGTMTGREVGQRMPASIAAALLAAQHGARILRVHDVAETRDALAVWQALEGM</sequence>
<name>A0ABV4UER0_9RHOO</name>
<evidence type="ECO:0000259" key="9">
    <source>
        <dbReference type="PROSITE" id="PS50972"/>
    </source>
</evidence>
<dbReference type="RefSeq" id="WP_418891212.1">
    <property type="nucleotide sequence ID" value="NZ_JBEUWX010000002.1"/>
</dbReference>
<dbReference type="InterPro" id="IPR006390">
    <property type="entry name" value="DHP_synth_dom"/>
</dbReference>
<comment type="caution">
    <text evidence="10">The sequence shown here is derived from an EMBL/GenBank/DDBJ whole genome shotgun (WGS) entry which is preliminary data.</text>
</comment>
<feature type="domain" description="Pterin-binding" evidence="9">
    <location>
        <begin position="14"/>
        <end position="265"/>
    </location>
</feature>
<reference evidence="11" key="1">
    <citation type="submission" date="2024-06" db="EMBL/GenBank/DDBJ databases">
        <title>Radixoralia hellwigii gen. nov., sp nov., isolated from a root canal in the human oral cavity.</title>
        <authorList>
            <person name="Bartsch S."/>
            <person name="Wittmer A."/>
            <person name="Schulz A.-K."/>
            <person name="Neumann-Schaal M."/>
            <person name="Wolf J."/>
            <person name="Gronow S."/>
            <person name="Tennert C."/>
            <person name="Haecker G."/>
            <person name="Cieplik F."/>
            <person name="Al-Ahmad A."/>
        </authorList>
    </citation>
    <scope>NUCLEOTIDE SEQUENCE [LARGE SCALE GENOMIC DNA]</scope>
    <source>
        <strain evidence="11">Wk13</strain>
    </source>
</reference>
<dbReference type="EMBL" id="JBEUWX010000002">
    <property type="protein sequence ID" value="MFA9950134.1"/>
    <property type="molecule type" value="Genomic_DNA"/>
</dbReference>
<dbReference type="EC" id="2.5.1.15" evidence="4"/>
<evidence type="ECO:0000256" key="3">
    <source>
        <dbReference type="ARBA" id="ARBA00004763"/>
    </source>
</evidence>
<evidence type="ECO:0000256" key="5">
    <source>
        <dbReference type="ARBA" id="ARBA00022679"/>
    </source>
</evidence>
<proteinExistence type="predicted"/>
<keyword evidence="8" id="KW-0289">Folate biosynthesis</keyword>
<evidence type="ECO:0000256" key="7">
    <source>
        <dbReference type="ARBA" id="ARBA00022842"/>
    </source>
</evidence>
<dbReference type="CDD" id="cd00739">
    <property type="entry name" value="DHPS"/>
    <property type="match status" value="1"/>
</dbReference>
<dbReference type="SUPFAM" id="SSF51717">
    <property type="entry name" value="Dihydropteroate synthetase-like"/>
    <property type="match status" value="1"/>
</dbReference>
<keyword evidence="6" id="KW-0479">Metal-binding</keyword>
<keyword evidence="11" id="KW-1185">Reference proteome</keyword>
<evidence type="ECO:0000256" key="1">
    <source>
        <dbReference type="ARBA" id="ARBA00000012"/>
    </source>
</evidence>
<organism evidence="10 11">
    <name type="scientific">Dentiradicibacter hellwigii</name>
    <dbReference type="NCBI Taxonomy" id="3149053"/>
    <lineage>
        <taxon>Bacteria</taxon>
        <taxon>Pseudomonadati</taxon>
        <taxon>Pseudomonadota</taxon>
        <taxon>Betaproteobacteria</taxon>
        <taxon>Rhodocyclales</taxon>
        <taxon>Rhodocyclaceae</taxon>
        <taxon>Dentiradicibacter</taxon>
    </lineage>
</organism>
<dbReference type="GO" id="GO:0004156">
    <property type="term" value="F:dihydropteroate synthase activity"/>
    <property type="evidence" value="ECO:0007669"/>
    <property type="project" value="UniProtKB-EC"/>
</dbReference>
<comment type="cofactor">
    <cofactor evidence="2">
        <name>Mg(2+)</name>
        <dbReference type="ChEBI" id="CHEBI:18420"/>
    </cofactor>
</comment>
<comment type="catalytic activity">
    <reaction evidence="1">
        <text>(7,8-dihydropterin-6-yl)methyl diphosphate + 4-aminobenzoate = 7,8-dihydropteroate + diphosphate</text>
        <dbReference type="Rhea" id="RHEA:19949"/>
        <dbReference type="ChEBI" id="CHEBI:17836"/>
        <dbReference type="ChEBI" id="CHEBI:17839"/>
        <dbReference type="ChEBI" id="CHEBI:33019"/>
        <dbReference type="ChEBI" id="CHEBI:72950"/>
        <dbReference type="EC" id="2.5.1.15"/>
    </reaction>
</comment>